<name>A0ABN3GI48_9ACTN</name>
<evidence type="ECO:0000256" key="1">
    <source>
        <dbReference type="SAM" id="MobiDB-lite"/>
    </source>
</evidence>
<feature type="region of interest" description="Disordered" evidence="1">
    <location>
        <begin position="48"/>
        <end position="69"/>
    </location>
</feature>
<evidence type="ECO:0000313" key="3">
    <source>
        <dbReference type="Proteomes" id="UP001501584"/>
    </source>
</evidence>
<gene>
    <name evidence="2" type="ORF">GCM10010403_52210</name>
</gene>
<comment type="caution">
    <text evidence="2">The sequence shown here is derived from an EMBL/GenBank/DDBJ whole genome shotgun (WGS) entry which is preliminary data.</text>
</comment>
<accession>A0ABN3GI48</accession>
<organism evidence="2 3">
    <name type="scientific">Glycomyces rutgersensis</name>
    <dbReference type="NCBI Taxonomy" id="58115"/>
    <lineage>
        <taxon>Bacteria</taxon>
        <taxon>Bacillati</taxon>
        <taxon>Actinomycetota</taxon>
        <taxon>Actinomycetes</taxon>
        <taxon>Glycomycetales</taxon>
        <taxon>Glycomycetaceae</taxon>
        <taxon>Glycomyces</taxon>
    </lineage>
</organism>
<dbReference type="Proteomes" id="UP001501584">
    <property type="component" value="Unassembled WGS sequence"/>
</dbReference>
<protein>
    <submittedName>
        <fullName evidence="2">Uncharacterized protein</fullName>
    </submittedName>
</protein>
<keyword evidence="3" id="KW-1185">Reference proteome</keyword>
<dbReference type="RefSeq" id="WP_310283758.1">
    <property type="nucleotide sequence ID" value="NZ_BAAASX010000033.1"/>
</dbReference>
<dbReference type="EMBL" id="BAAASX010000033">
    <property type="protein sequence ID" value="GAA2352138.1"/>
    <property type="molecule type" value="Genomic_DNA"/>
</dbReference>
<proteinExistence type="predicted"/>
<reference evidence="2 3" key="1">
    <citation type="journal article" date="2019" name="Int. J. Syst. Evol. Microbiol.">
        <title>The Global Catalogue of Microorganisms (GCM) 10K type strain sequencing project: providing services to taxonomists for standard genome sequencing and annotation.</title>
        <authorList>
            <consortium name="The Broad Institute Genomics Platform"/>
            <consortium name="The Broad Institute Genome Sequencing Center for Infectious Disease"/>
            <person name="Wu L."/>
            <person name="Ma J."/>
        </authorList>
    </citation>
    <scope>NUCLEOTIDE SEQUENCE [LARGE SCALE GENOMIC DNA]</scope>
    <source>
        <strain evidence="2 3">JCM 6238</strain>
    </source>
</reference>
<sequence>MSEPMTGHKVLVTAGTYYGKPWIFLTCDCGWRLGFAPTVDPTELATAAAAHPGRTQSTTEQFKESAESLNTPADVQVDLNGAEQAVVDVLQGDSACSWHVGCDVEDCYGPRAAAIVAKLRPLIAAEALERFADKVDALPPGGEALKGDAWYRDGLRDAAAIARDEAAALRTTTPEKES</sequence>
<evidence type="ECO:0000313" key="2">
    <source>
        <dbReference type="EMBL" id="GAA2352138.1"/>
    </source>
</evidence>